<evidence type="ECO:0000313" key="3">
    <source>
        <dbReference type="EMBL" id="GJE90947.1"/>
    </source>
</evidence>
<dbReference type="PANTHER" id="PTHR31811">
    <property type="entry name" value="TRNA A64-2'-O-RIBOSYLPHOSPHATE TRANSFERASE"/>
    <property type="match status" value="1"/>
</dbReference>
<dbReference type="InterPro" id="IPR033449">
    <property type="entry name" value="Rit1_N"/>
</dbReference>
<dbReference type="Proteomes" id="UP000703269">
    <property type="component" value="Unassembled WGS sequence"/>
</dbReference>
<dbReference type="InterPro" id="IPR033421">
    <property type="entry name" value="Rit1_DUSP-like"/>
</dbReference>
<proteinExistence type="predicted"/>
<dbReference type="GO" id="GO:0005737">
    <property type="term" value="C:cytoplasm"/>
    <property type="evidence" value="ECO:0007669"/>
    <property type="project" value="TreeGrafter"/>
</dbReference>
<dbReference type="GO" id="GO:0019988">
    <property type="term" value="P:charged-tRNA amino acid modification"/>
    <property type="evidence" value="ECO:0007669"/>
    <property type="project" value="InterPro"/>
</dbReference>
<protein>
    <submittedName>
        <fullName evidence="3">Initiator tRNA phosphoribosyl transferase</fullName>
    </submittedName>
</protein>
<feature type="domain" description="Rit1 DUSP-like" evidence="1">
    <location>
        <begin position="355"/>
        <end position="465"/>
    </location>
</feature>
<dbReference type="Pfam" id="PF04179">
    <property type="entry name" value="Init_tRNA_PT"/>
    <property type="match status" value="1"/>
</dbReference>
<organism evidence="3 4">
    <name type="scientific">Phanerochaete sordida</name>
    <dbReference type="NCBI Taxonomy" id="48140"/>
    <lineage>
        <taxon>Eukaryota</taxon>
        <taxon>Fungi</taxon>
        <taxon>Dikarya</taxon>
        <taxon>Basidiomycota</taxon>
        <taxon>Agaricomycotina</taxon>
        <taxon>Agaricomycetes</taxon>
        <taxon>Polyporales</taxon>
        <taxon>Phanerochaetaceae</taxon>
        <taxon>Phanerochaete</taxon>
    </lineage>
</organism>
<dbReference type="InterPro" id="IPR029021">
    <property type="entry name" value="Prot-tyrosine_phosphatase-like"/>
</dbReference>
<dbReference type="OrthoDB" id="45256at2759"/>
<comment type="caution">
    <text evidence="3">The sequence shown here is derived from an EMBL/GenBank/DDBJ whole genome shotgun (WGS) entry which is preliminary data.</text>
</comment>
<keyword evidence="4" id="KW-1185">Reference proteome</keyword>
<dbReference type="InterPro" id="IPR007306">
    <property type="entry name" value="Rit1"/>
</dbReference>
<reference evidence="3 4" key="1">
    <citation type="submission" date="2021-08" db="EMBL/GenBank/DDBJ databases">
        <title>Draft Genome Sequence of Phanerochaete sordida strain YK-624.</title>
        <authorList>
            <person name="Mori T."/>
            <person name="Dohra H."/>
            <person name="Suzuki T."/>
            <person name="Kawagishi H."/>
            <person name="Hirai H."/>
        </authorList>
    </citation>
    <scope>NUCLEOTIDE SEQUENCE [LARGE SCALE GENOMIC DNA]</scope>
    <source>
        <strain evidence="3 4">YK-624</strain>
    </source>
</reference>
<dbReference type="EMBL" id="BPQB01000019">
    <property type="protein sequence ID" value="GJE90947.1"/>
    <property type="molecule type" value="Genomic_DNA"/>
</dbReference>
<dbReference type="GO" id="GO:0043399">
    <property type="term" value="F:tRNA adenosine(64)-2'-O-ribosylphosphate transferase activity"/>
    <property type="evidence" value="ECO:0007669"/>
    <property type="project" value="InterPro"/>
</dbReference>
<accession>A0A9P3GAA8</accession>
<dbReference type="PIRSF" id="PIRSF007747">
    <property type="entry name" value="Ribosyl_Ptfrase"/>
    <property type="match status" value="1"/>
</dbReference>
<dbReference type="PANTHER" id="PTHR31811:SF0">
    <property type="entry name" value="TRNA A64-2'-O-RIBOSYLPHOSPHATE TRANSFERASE"/>
    <property type="match status" value="1"/>
</dbReference>
<dbReference type="Gene3D" id="3.90.190.10">
    <property type="entry name" value="Protein tyrosine phosphatase superfamily"/>
    <property type="match status" value="1"/>
</dbReference>
<evidence type="ECO:0000259" key="2">
    <source>
        <dbReference type="Pfam" id="PF17184"/>
    </source>
</evidence>
<dbReference type="Pfam" id="PF17184">
    <property type="entry name" value="Rit1_C"/>
    <property type="match status" value="1"/>
</dbReference>
<evidence type="ECO:0000313" key="4">
    <source>
        <dbReference type="Proteomes" id="UP000703269"/>
    </source>
</evidence>
<gene>
    <name evidence="3" type="ORF">PsYK624_070940</name>
</gene>
<feature type="domain" description="Rit1 N-terminal" evidence="2">
    <location>
        <begin position="16"/>
        <end position="279"/>
    </location>
</feature>
<dbReference type="AlphaFoldDB" id="A0A9P3GAA8"/>
<keyword evidence="3" id="KW-0808">Transferase</keyword>
<name>A0A9P3GAA8_9APHY</name>
<evidence type="ECO:0000259" key="1">
    <source>
        <dbReference type="Pfam" id="PF04179"/>
    </source>
</evidence>
<sequence>MTSDSVNGTSEALAHLRRESLDIFNRVHSIAEDCEFVKAVREAYPELPLVPNLRCGAWYVDPEIASEEAAYFKSTDGHFNNWSFNLRRPNIHLLPFIIQHGGLLLVDSTRSGKRLPDALSKTVPIWCAVMNRAICLRHGKGSDWDTTLYTSPVAVSRQEHAHIETQLEEWATTLNNSSYDLPNLTRPLRPFWITPSTSSYPHIPPTSDRTFYPVICVSASKHIEEGLERRSKGFSYIQGSGDDHELWGQGLTPDIFWQHRARILITDRPWLPDLIQDLVASHTAGRSAARTAGPTRIARVQGRLLVGNLSDPPSPAAHSPAAGAAGISCVVIAEALPAADTDADAAPAPGAHAHTLRLRLPQGKRGQKLFLDSVLPRAVPFVDAELAQGRAVCVCCDTGKDASVGVALAALQLFFDDAGEYVQPDKRSGKAADKKSVGTRLQWIITSRPEANPSRATLKKVNEFLMTPPELRGK</sequence>